<sequence>MSNLANGWGRVALHALLAAAFFFVLNYYFLKTGLETSLSWAFALGGIAAVIAYRQSKS</sequence>
<accession>A0ABY8BVT5</accession>
<protein>
    <submittedName>
        <fullName evidence="2">Uncharacterized protein</fullName>
    </submittedName>
</protein>
<keyword evidence="1" id="KW-1133">Transmembrane helix</keyword>
<keyword evidence="3" id="KW-1185">Reference proteome</keyword>
<keyword evidence="1" id="KW-0472">Membrane</keyword>
<evidence type="ECO:0000313" key="2">
    <source>
        <dbReference type="EMBL" id="WEF53031.1"/>
    </source>
</evidence>
<gene>
    <name evidence="2" type="ORF">AFIC_001553</name>
</gene>
<organism evidence="2 3">
    <name type="scientific">Afipia carboxydohydrogena</name>
    <name type="common">Pseudomonas carboxydohydrogena</name>
    <dbReference type="NCBI Taxonomy" id="290"/>
    <lineage>
        <taxon>Bacteria</taxon>
        <taxon>Pseudomonadati</taxon>
        <taxon>Pseudomonadota</taxon>
        <taxon>Alphaproteobacteria</taxon>
        <taxon>Hyphomicrobiales</taxon>
        <taxon>Nitrobacteraceae</taxon>
        <taxon>Afipia</taxon>
    </lineage>
</organism>
<feature type="transmembrane region" description="Helical" evidence="1">
    <location>
        <begin position="12"/>
        <end position="30"/>
    </location>
</feature>
<proteinExistence type="predicted"/>
<evidence type="ECO:0000256" key="1">
    <source>
        <dbReference type="SAM" id="Phobius"/>
    </source>
</evidence>
<dbReference type="RefSeq" id="WP_275248544.1">
    <property type="nucleotide sequence ID" value="NZ_BAABDX010000001.1"/>
</dbReference>
<name>A0ABY8BVT5_AFICR</name>
<feature type="transmembrane region" description="Helical" evidence="1">
    <location>
        <begin position="36"/>
        <end position="53"/>
    </location>
</feature>
<reference evidence="2 3" key="1">
    <citation type="submission" date="2022-11" db="EMBL/GenBank/DDBJ databases">
        <authorList>
            <person name="Siebert D."/>
            <person name="Busche T."/>
            <person name="Saydam E."/>
            <person name="Kalinowski J."/>
            <person name="Ruckert C."/>
            <person name="Blombach B."/>
        </authorList>
    </citation>
    <scope>NUCLEOTIDE SEQUENCE [LARGE SCALE GENOMIC DNA]</scope>
    <source>
        <strain evidence="2 3">DSM 1083</strain>
    </source>
</reference>
<evidence type="ECO:0000313" key="3">
    <source>
        <dbReference type="Proteomes" id="UP001213907"/>
    </source>
</evidence>
<dbReference type="EMBL" id="CP113162">
    <property type="protein sequence ID" value="WEF53031.1"/>
    <property type="molecule type" value="Genomic_DNA"/>
</dbReference>
<dbReference type="Proteomes" id="UP001213907">
    <property type="component" value="Chromosome"/>
</dbReference>
<keyword evidence="1" id="KW-0812">Transmembrane</keyword>